<evidence type="ECO:0000256" key="3">
    <source>
        <dbReference type="ARBA" id="ARBA00022692"/>
    </source>
</evidence>
<feature type="transmembrane region" description="Helical" evidence="7">
    <location>
        <begin position="188"/>
        <end position="216"/>
    </location>
</feature>
<dbReference type="InterPro" id="IPR000301">
    <property type="entry name" value="Tetraspanin_animals"/>
</dbReference>
<dbReference type="SUPFAM" id="SSF48652">
    <property type="entry name" value="Tetraspanin"/>
    <property type="match status" value="1"/>
</dbReference>
<feature type="transmembrane region" description="Helical" evidence="7">
    <location>
        <begin position="51"/>
        <end position="74"/>
    </location>
</feature>
<dbReference type="PRINTS" id="PR00259">
    <property type="entry name" value="TMFOUR"/>
</dbReference>
<reference evidence="8 9" key="1">
    <citation type="journal article" date="2018" name="Biotechnol. Adv.">
        <title>Improved genomic resources and new bioinformatic workflow for the carcinogenic parasite Clonorchis sinensis: Biotechnological implications.</title>
        <authorList>
            <person name="Wang D."/>
            <person name="Korhonen P.K."/>
            <person name="Gasser R.B."/>
            <person name="Young N.D."/>
        </authorList>
    </citation>
    <scope>NUCLEOTIDE SEQUENCE [LARGE SCALE GENOMIC DNA]</scope>
    <source>
        <strain evidence="8">Cs-k2</strain>
    </source>
</reference>
<protein>
    <recommendedName>
        <fullName evidence="7">Tetraspanin</fullName>
    </recommendedName>
</protein>
<evidence type="ECO:0000256" key="1">
    <source>
        <dbReference type="ARBA" id="ARBA00004141"/>
    </source>
</evidence>
<keyword evidence="3 7" id="KW-0812">Transmembrane</keyword>
<dbReference type="Pfam" id="PF00335">
    <property type="entry name" value="Tetraspanin"/>
    <property type="match status" value="1"/>
</dbReference>
<keyword evidence="6" id="KW-1015">Disulfide bond</keyword>
<comment type="similarity">
    <text evidence="2 7">Belongs to the tetraspanin (TM4SF) family.</text>
</comment>
<keyword evidence="9" id="KW-1185">Reference proteome</keyword>
<feature type="transmembrane region" description="Helical" evidence="7">
    <location>
        <begin position="86"/>
        <end position="108"/>
    </location>
</feature>
<organism evidence="8 9">
    <name type="scientific">Clonorchis sinensis</name>
    <name type="common">Chinese liver fluke</name>
    <dbReference type="NCBI Taxonomy" id="79923"/>
    <lineage>
        <taxon>Eukaryota</taxon>
        <taxon>Metazoa</taxon>
        <taxon>Spiralia</taxon>
        <taxon>Lophotrochozoa</taxon>
        <taxon>Platyhelminthes</taxon>
        <taxon>Trematoda</taxon>
        <taxon>Digenea</taxon>
        <taxon>Opisthorchiida</taxon>
        <taxon>Opisthorchiata</taxon>
        <taxon>Opisthorchiidae</taxon>
        <taxon>Clonorchis</taxon>
    </lineage>
</organism>
<gene>
    <name evidence="8" type="ORF">CSKR_111973</name>
</gene>
<dbReference type="Gene3D" id="1.10.1450.10">
    <property type="entry name" value="Tetraspanin"/>
    <property type="match status" value="1"/>
</dbReference>
<dbReference type="Proteomes" id="UP000286415">
    <property type="component" value="Unassembled WGS sequence"/>
</dbReference>
<dbReference type="InParanoid" id="A0A3R7EZL9"/>
<dbReference type="InterPro" id="IPR018499">
    <property type="entry name" value="Tetraspanin/Peripherin"/>
</dbReference>
<sequence>MASLSCGYKCLQCMLTVFNVIVILCGIGLTVAGGIAEYNVATYLSNNVNDLHAFVIFIIAFGALVTIIGVFGLFGACGKNICCLTVYIILLLVFTLGEIAITIAGFLLKDKVLDYVDKVLAESYKTFATGASTKVINLIQRELKCCGPYGQWPIYLGLTPPDSCFDSHGYLYGQGCVSALNEFIKRNIVIIAICAVVFTVLNLFALILAVCVCMALKRGDDV</sequence>
<dbReference type="PANTHER" id="PTHR19282">
    <property type="entry name" value="TETRASPANIN"/>
    <property type="match status" value="1"/>
</dbReference>
<keyword evidence="4 7" id="KW-1133">Transmembrane helix</keyword>
<evidence type="ECO:0000313" key="8">
    <source>
        <dbReference type="EMBL" id="KAG5453614.1"/>
    </source>
</evidence>
<evidence type="ECO:0000256" key="4">
    <source>
        <dbReference type="ARBA" id="ARBA00022989"/>
    </source>
</evidence>
<dbReference type="STRING" id="79923.A0A3R7EZL9"/>
<feature type="disulfide bond" evidence="6">
    <location>
        <begin position="146"/>
        <end position="164"/>
    </location>
</feature>
<dbReference type="FunCoup" id="A0A3R7EZL9">
    <property type="interactions" value="82"/>
</dbReference>
<comment type="subcellular location">
    <subcellularLocation>
        <location evidence="1 7">Membrane</location>
        <topology evidence="1 7">Multi-pass membrane protein</topology>
    </subcellularLocation>
</comment>
<dbReference type="PIRSF" id="PIRSF002419">
    <property type="entry name" value="Tetraspanin"/>
    <property type="match status" value="1"/>
</dbReference>
<dbReference type="InterPro" id="IPR008952">
    <property type="entry name" value="Tetraspanin_EC2_sf"/>
</dbReference>
<accession>A0A3R7EZL9</accession>
<feature type="transmembrane region" description="Helical" evidence="7">
    <location>
        <begin position="12"/>
        <end position="36"/>
    </location>
</feature>
<evidence type="ECO:0000256" key="5">
    <source>
        <dbReference type="ARBA" id="ARBA00023136"/>
    </source>
</evidence>
<comment type="caution">
    <text evidence="8">The sequence shown here is derived from an EMBL/GenBank/DDBJ whole genome shotgun (WGS) entry which is preliminary data.</text>
</comment>
<dbReference type="AlphaFoldDB" id="A0A3R7EZL9"/>
<reference evidence="8 9" key="2">
    <citation type="journal article" date="2021" name="Genomics">
        <title>High-quality reference genome for Clonorchis sinensis.</title>
        <authorList>
            <person name="Young N.D."/>
            <person name="Stroehlein A.J."/>
            <person name="Kinkar L."/>
            <person name="Wang T."/>
            <person name="Sohn W.M."/>
            <person name="Chang B.C.H."/>
            <person name="Kaur P."/>
            <person name="Weisz D."/>
            <person name="Dudchenko O."/>
            <person name="Aiden E.L."/>
            <person name="Korhonen P.K."/>
            <person name="Gasser R.B."/>
        </authorList>
    </citation>
    <scope>NUCLEOTIDE SEQUENCE [LARGE SCALE GENOMIC DNA]</scope>
    <source>
        <strain evidence="8">Cs-k2</strain>
    </source>
</reference>
<evidence type="ECO:0000256" key="2">
    <source>
        <dbReference type="ARBA" id="ARBA00006840"/>
    </source>
</evidence>
<evidence type="ECO:0000256" key="7">
    <source>
        <dbReference type="RuleBase" id="RU361218"/>
    </source>
</evidence>
<dbReference type="GO" id="GO:0016020">
    <property type="term" value="C:membrane"/>
    <property type="evidence" value="ECO:0007669"/>
    <property type="project" value="UniProtKB-SubCell"/>
</dbReference>
<evidence type="ECO:0000313" key="9">
    <source>
        <dbReference type="Proteomes" id="UP000286415"/>
    </source>
</evidence>
<proteinExistence type="inferred from homology"/>
<dbReference type="EMBL" id="NIRI02000010">
    <property type="protein sequence ID" value="KAG5453614.1"/>
    <property type="molecule type" value="Genomic_DNA"/>
</dbReference>
<evidence type="ECO:0000256" key="6">
    <source>
        <dbReference type="PIRSR" id="PIRSR002419-1"/>
    </source>
</evidence>
<keyword evidence="5 7" id="KW-0472">Membrane</keyword>
<dbReference type="OrthoDB" id="10033535at2759"/>
<name>A0A3R7EZL9_CLOSI</name>